<dbReference type="InterPro" id="IPR027417">
    <property type="entry name" value="P-loop_NTPase"/>
</dbReference>
<dbReference type="Proteomes" id="UP000290288">
    <property type="component" value="Unassembled WGS sequence"/>
</dbReference>
<protein>
    <submittedName>
        <fullName evidence="4">Uncharacterized protein</fullName>
    </submittedName>
</protein>
<dbReference type="Pfam" id="PF24883">
    <property type="entry name" value="NPHP3_N"/>
    <property type="match status" value="1"/>
</dbReference>
<keyword evidence="1" id="KW-0677">Repeat</keyword>
<dbReference type="Pfam" id="PF21294">
    <property type="entry name" value="Polysacc_lyase_14"/>
    <property type="match status" value="1"/>
</dbReference>
<organism evidence="4 5">
    <name type="scientific">Candolleomyces aberdarensis</name>
    <dbReference type="NCBI Taxonomy" id="2316362"/>
    <lineage>
        <taxon>Eukaryota</taxon>
        <taxon>Fungi</taxon>
        <taxon>Dikarya</taxon>
        <taxon>Basidiomycota</taxon>
        <taxon>Agaricomycotina</taxon>
        <taxon>Agaricomycetes</taxon>
        <taxon>Agaricomycetidae</taxon>
        <taxon>Agaricales</taxon>
        <taxon>Agaricineae</taxon>
        <taxon>Psathyrellaceae</taxon>
        <taxon>Candolleomyces</taxon>
    </lineage>
</organism>
<dbReference type="EMBL" id="SDEE01000481">
    <property type="protein sequence ID" value="RXW16035.1"/>
    <property type="molecule type" value="Genomic_DNA"/>
</dbReference>
<evidence type="ECO:0000259" key="2">
    <source>
        <dbReference type="Pfam" id="PF21294"/>
    </source>
</evidence>
<dbReference type="SUPFAM" id="SSF52540">
    <property type="entry name" value="P-loop containing nucleoside triphosphate hydrolases"/>
    <property type="match status" value="1"/>
</dbReference>
<dbReference type="Gene3D" id="2.60.120.200">
    <property type="match status" value="1"/>
</dbReference>
<evidence type="ECO:0000313" key="5">
    <source>
        <dbReference type="Proteomes" id="UP000290288"/>
    </source>
</evidence>
<dbReference type="OrthoDB" id="3337916at2759"/>
<keyword evidence="5" id="KW-1185">Reference proteome</keyword>
<feature type="domain" description="Nephrocystin 3-like N-terminal" evidence="3">
    <location>
        <begin position="80"/>
        <end position="251"/>
    </location>
</feature>
<reference evidence="4 5" key="1">
    <citation type="submission" date="2019-01" db="EMBL/GenBank/DDBJ databases">
        <title>Draft genome sequence of Psathyrella aberdarensis IHI B618.</title>
        <authorList>
            <person name="Buettner E."/>
            <person name="Kellner H."/>
        </authorList>
    </citation>
    <scope>NUCLEOTIDE SEQUENCE [LARGE SCALE GENOMIC DNA]</scope>
    <source>
        <strain evidence="4 5">IHI B618</strain>
    </source>
</reference>
<proteinExistence type="predicted"/>
<dbReference type="Gene3D" id="3.40.50.300">
    <property type="entry name" value="P-loop containing nucleotide triphosphate hydrolases"/>
    <property type="match status" value="1"/>
</dbReference>
<gene>
    <name evidence="4" type="ORF">EST38_g9819</name>
</gene>
<dbReference type="InterPro" id="IPR056884">
    <property type="entry name" value="NPHP3-like_N"/>
</dbReference>
<sequence length="788" mass="87275">MSSILNDARHFTVGGDVISNHYDISSPKSSIEKLREHIAAGALHNSAERCDAPKCHKETRVAVQDEVVSWIRRGDCDGVPKKIMWVTGPAGAGKTAVMGSVADTCQRKGILAATHFFSSFSGSANRRSKKYLVPTLAYQLVQHKALPQVAEQILLAVEHNPAVFDQMLEVQLDELILAPLRACRDHSQPPEWPTAILIDGLDECEADQYHDTARSNAPLRSKEDDQTEILSVLKKAAKDPAFPFRIVIASRPEHAIKHFFTDVANSMARELFLDEKYNPDADMALFLASKFAKIRRRYHLPSSWPGKHVSRALINNASGQFIYVATIVRFIEGEGHPDQRLKQLLQLPGIKPSTNPFAPLDALYSHIFNSDPNPHPKLLWLNVLFRDKLLERAVSIDRETGRPQNGSPSNSWEWAPPVTAVIARLFLESYPGEESYVFENLNSLVRAPSRDSGRYALYHKSLVDFLADRSRSGELYIESAMVLDFFVDRYMELWKNKGPESPPTVLEQSDFFSLFFSSTTIGTIFTGEENVSRLEKSILSCDIACTFRPTNVLKSVPHRYANAPDGKKAIQAHYPKGSYTFGHKPQGGFSFYAPGPLNLENAKEATFGYSVFFPQGFNFQLGGKLPGLYGGNSDAEAVGCSGGRRDDGCFSARLMWRSQGKGEFYTYFPPSASANQKLCNVPPSSHCNPTYGASVGTGSFTFATGRWTTVAERVKLNDAGKANGEIELFVNGKSVINVSGLVLRTSDAGKFRGMQMQTFFGGSKPEFASPKDQNVFFSDFSVAVIENF</sequence>
<evidence type="ECO:0000259" key="3">
    <source>
        <dbReference type="Pfam" id="PF24883"/>
    </source>
</evidence>
<name>A0A4Q2DC90_9AGAR</name>
<dbReference type="PANTHER" id="PTHR40124:SF1">
    <property type="entry name" value="DISAGGREGATASE RELATED REPEAT PROTEIN"/>
    <property type="match status" value="1"/>
</dbReference>
<comment type="caution">
    <text evidence="4">The sequence shown here is derived from an EMBL/GenBank/DDBJ whole genome shotgun (WGS) entry which is preliminary data.</text>
</comment>
<feature type="domain" description="Polysaccharide lyase 14" evidence="2">
    <location>
        <begin position="565"/>
        <end position="780"/>
    </location>
</feature>
<evidence type="ECO:0000313" key="4">
    <source>
        <dbReference type="EMBL" id="RXW16035.1"/>
    </source>
</evidence>
<dbReference type="PANTHER" id="PTHR40124">
    <property type="match status" value="1"/>
</dbReference>
<accession>A0A4Q2DC90</accession>
<dbReference type="AlphaFoldDB" id="A0A4Q2DC90"/>
<dbReference type="InterPro" id="IPR048958">
    <property type="entry name" value="Polysacc_lyase_14"/>
</dbReference>
<evidence type="ECO:0000256" key="1">
    <source>
        <dbReference type="ARBA" id="ARBA00022737"/>
    </source>
</evidence>